<accession>A0A9P7K5C9</accession>
<feature type="domain" description="Protein kinase" evidence="10">
    <location>
        <begin position="16"/>
        <end position="360"/>
    </location>
</feature>
<protein>
    <recommendedName>
        <fullName evidence="1">non-specific serine/threonine protein kinase</fullName>
        <ecNumber evidence="1">2.7.11.1</ecNumber>
    </recommendedName>
</protein>
<keyword evidence="6 9" id="KW-0067">ATP-binding</keyword>
<evidence type="ECO:0000313" key="11">
    <source>
        <dbReference type="EMBL" id="KAG5638861.1"/>
    </source>
</evidence>
<dbReference type="InterPro" id="IPR017441">
    <property type="entry name" value="Protein_kinase_ATP_BS"/>
</dbReference>
<proteinExistence type="predicted"/>
<feature type="binding site" evidence="9">
    <location>
        <position position="45"/>
    </location>
    <ligand>
        <name>ATP</name>
        <dbReference type="ChEBI" id="CHEBI:30616"/>
    </ligand>
</feature>
<dbReference type="Pfam" id="PF00069">
    <property type="entry name" value="Pkinase"/>
    <property type="match status" value="1"/>
</dbReference>
<dbReference type="Gene3D" id="3.30.200.20">
    <property type="entry name" value="Phosphorylase Kinase, domain 1"/>
    <property type="match status" value="1"/>
</dbReference>
<dbReference type="PANTHER" id="PTHR47634">
    <property type="entry name" value="PROTEIN KINASE DOMAIN-CONTAINING PROTEIN-RELATED"/>
    <property type="match status" value="1"/>
</dbReference>
<evidence type="ECO:0000256" key="8">
    <source>
        <dbReference type="ARBA" id="ARBA00048679"/>
    </source>
</evidence>
<evidence type="ECO:0000256" key="6">
    <source>
        <dbReference type="ARBA" id="ARBA00022840"/>
    </source>
</evidence>
<evidence type="ECO:0000313" key="12">
    <source>
        <dbReference type="Proteomes" id="UP000717328"/>
    </source>
</evidence>
<keyword evidence="12" id="KW-1185">Reference proteome</keyword>
<evidence type="ECO:0000256" key="4">
    <source>
        <dbReference type="ARBA" id="ARBA00022741"/>
    </source>
</evidence>
<evidence type="ECO:0000256" key="7">
    <source>
        <dbReference type="ARBA" id="ARBA00047899"/>
    </source>
</evidence>
<comment type="catalytic activity">
    <reaction evidence="7">
        <text>L-threonyl-[protein] + ATP = O-phospho-L-threonyl-[protein] + ADP + H(+)</text>
        <dbReference type="Rhea" id="RHEA:46608"/>
        <dbReference type="Rhea" id="RHEA-COMP:11060"/>
        <dbReference type="Rhea" id="RHEA-COMP:11605"/>
        <dbReference type="ChEBI" id="CHEBI:15378"/>
        <dbReference type="ChEBI" id="CHEBI:30013"/>
        <dbReference type="ChEBI" id="CHEBI:30616"/>
        <dbReference type="ChEBI" id="CHEBI:61977"/>
        <dbReference type="ChEBI" id="CHEBI:456216"/>
        <dbReference type="EC" id="2.7.11.1"/>
    </reaction>
</comment>
<gene>
    <name evidence="11" type="ORF">H0H81_009414</name>
</gene>
<evidence type="ECO:0000256" key="2">
    <source>
        <dbReference type="ARBA" id="ARBA00022527"/>
    </source>
</evidence>
<sequence>MSPVATPEPTSGKKMYRIVHELGVGSYSTVWPAKDLEKDRFVALKLIIASASLETPETCILRHLAASNSSHPGRCYVANLLEDFKIQGPNGTHRCLVTEVGPSLSKIKLEPSGNKLPVPIAKRVASQCTQALAFIHSSGVARGGCRYVDFHPGNILFTIPDFHSWTIEKVYKQFGKPYKEPVERVDGAPLTPAAPRYVVTPTNPLRLAKIVMKADYQSHRFWQMFVDVITPKVDAWSLTCMMCEVLGNHKLLESFFAERGEILVEMVRTFGKFPECWWKQWDERSTFFEEDGAFKADSGDHTGEPRTVNLKERLKDIRREDDEGHRELGTDLDALERVLERLLKYEPEERARIEDISLPF</sequence>
<organism evidence="11 12">
    <name type="scientific">Sphagnurus paluster</name>
    <dbReference type="NCBI Taxonomy" id="117069"/>
    <lineage>
        <taxon>Eukaryota</taxon>
        <taxon>Fungi</taxon>
        <taxon>Dikarya</taxon>
        <taxon>Basidiomycota</taxon>
        <taxon>Agaricomycotina</taxon>
        <taxon>Agaricomycetes</taxon>
        <taxon>Agaricomycetidae</taxon>
        <taxon>Agaricales</taxon>
        <taxon>Tricholomatineae</taxon>
        <taxon>Lyophyllaceae</taxon>
        <taxon>Sphagnurus</taxon>
    </lineage>
</organism>
<dbReference type="EMBL" id="JABCKI010005741">
    <property type="protein sequence ID" value="KAG5638861.1"/>
    <property type="molecule type" value="Genomic_DNA"/>
</dbReference>
<dbReference type="PROSITE" id="PS50011">
    <property type="entry name" value="PROTEIN_KINASE_DOM"/>
    <property type="match status" value="1"/>
</dbReference>
<evidence type="ECO:0000256" key="5">
    <source>
        <dbReference type="ARBA" id="ARBA00022777"/>
    </source>
</evidence>
<keyword evidence="5" id="KW-0418">Kinase</keyword>
<keyword evidence="3" id="KW-0808">Transferase</keyword>
<evidence type="ECO:0000259" key="10">
    <source>
        <dbReference type="PROSITE" id="PS50011"/>
    </source>
</evidence>
<dbReference type="InterPro" id="IPR000719">
    <property type="entry name" value="Prot_kinase_dom"/>
</dbReference>
<dbReference type="InterPro" id="IPR011009">
    <property type="entry name" value="Kinase-like_dom_sf"/>
</dbReference>
<evidence type="ECO:0000256" key="9">
    <source>
        <dbReference type="PROSITE-ProRule" id="PRU10141"/>
    </source>
</evidence>
<comment type="catalytic activity">
    <reaction evidence="8">
        <text>L-seryl-[protein] + ATP = O-phospho-L-seryl-[protein] + ADP + H(+)</text>
        <dbReference type="Rhea" id="RHEA:17989"/>
        <dbReference type="Rhea" id="RHEA-COMP:9863"/>
        <dbReference type="Rhea" id="RHEA-COMP:11604"/>
        <dbReference type="ChEBI" id="CHEBI:15378"/>
        <dbReference type="ChEBI" id="CHEBI:29999"/>
        <dbReference type="ChEBI" id="CHEBI:30616"/>
        <dbReference type="ChEBI" id="CHEBI:83421"/>
        <dbReference type="ChEBI" id="CHEBI:456216"/>
        <dbReference type="EC" id="2.7.11.1"/>
    </reaction>
</comment>
<keyword evidence="4 9" id="KW-0547">Nucleotide-binding</keyword>
<dbReference type="GO" id="GO:0050684">
    <property type="term" value="P:regulation of mRNA processing"/>
    <property type="evidence" value="ECO:0007669"/>
    <property type="project" value="TreeGrafter"/>
</dbReference>
<dbReference type="PANTHER" id="PTHR47634:SF9">
    <property type="entry name" value="PROTEIN KINASE DOMAIN-CONTAINING PROTEIN-RELATED"/>
    <property type="match status" value="1"/>
</dbReference>
<dbReference type="OrthoDB" id="5979581at2759"/>
<name>A0A9P7K5C9_9AGAR</name>
<dbReference type="EC" id="2.7.11.1" evidence="1"/>
<dbReference type="Gene3D" id="1.10.510.10">
    <property type="entry name" value="Transferase(Phosphotransferase) domain 1"/>
    <property type="match status" value="1"/>
</dbReference>
<keyword evidence="2" id="KW-0723">Serine/threonine-protein kinase</keyword>
<dbReference type="GO" id="GO:0000245">
    <property type="term" value="P:spliceosomal complex assembly"/>
    <property type="evidence" value="ECO:0007669"/>
    <property type="project" value="TreeGrafter"/>
</dbReference>
<dbReference type="SUPFAM" id="SSF56112">
    <property type="entry name" value="Protein kinase-like (PK-like)"/>
    <property type="match status" value="1"/>
</dbReference>
<dbReference type="SMART" id="SM00220">
    <property type="entry name" value="S_TKc"/>
    <property type="match status" value="1"/>
</dbReference>
<evidence type="ECO:0000256" key="1">
    <source>
        <dbReference type="ARBA" id="ARBA00012513"/>
    </source>
</evidence>
<dbReference type="Proteomes" id="UP000717328">
    <property type="component" value="Unassembled WGS sequence"/>
</dbReference>
<dbReference type="GO" id="GO:0004674">
    <property type="term" value="F:protein serine/threonine kinase activity"/>
    <property type="evidence" value="ECO:0007669"/>
    <property type="project" value="UniProtKB-KW"/>
</dbReference>
<dbReference type="AlphaFoldDB" id="A0A9P7K5C9"/>
<evidence type="ECO:0000256" key="3">
    <source>
        <dbReference type="ARBA" id="ARBA00022679"/>
    </source>
</evidence>
<reference evidence="11" key="2">
    <citation type="submission" date="2021-10" db="EMBL/GenBank/DDBJ databases">
        <title>Phylogenomics reveals ancestral predisposition of the termite-cultivated fungus Termitomyces towards a domesticated lifestyle.</title>
        <authorList>
            <person name="Auxier B."/>
            <person name="Grum-Grzhimaylo A."/>
            <person name="Cardenas M.E."/>
            <person name="Lodge J.D."/>
            <person name="Laessoe T."/>
            <person name="Pedersen O."/>
            <person name="Smith M.E."/>
            <person name="Kuyper T.W."/>
            <person name="Franco-Molano E.A."/>
            <person name="Baroni T.J."/>
            <person name="Aanen D.K."/>
        </authorList>
    </citation>
    <scope>NUCLEOTIDE SEQUENCE</scope>
    <source>
        <strain evidence="11">D49</strain>
    </source>
</reference>
<comment type="caution">
    <text evidence="11">The sequence shown here is derived from an EMBL/GenBank/DDBJ whole genome shotgun (WGS) entry which is preliminary data.</text>
</comment>
<dbReference type="GO" id="GO:0005737">
    <property type="term" value="C:cytoplasm"/>
    <property type="evidence" value="ECO:0007669"/>
    <property type="project" value="TreeGrafter"/>
</dbReference>
<dbReference type="PROSITE" id="PS00107">
    <property type="entry name" value="PROTEIN_KINASE_ATP"/>
    <property type="match status" value="1"/>
</dbReference>
<dbReference type="GO" id="GO:0005524">
    <property type="term" value="F:ATP binding"/>
    <property type="evidence" value="ECO:0007669"/>
    <property type="project" value="UniProtKB-UniRule"/>
</dbReference>
<dbReference type="GO" id="GO:0005634">
    <property type="term" value="C:nucleus"/>
    <property type="evidence" value="ECO:0007669"/>
    <property type="project" value="TreeGrafter"/>
</dbReference>
<dbReference type="InterPro" id="IPR051334">
    <property type="entry name" value="SRPK"/>
</dbReference>
<reference evidence="11" key="1">
    <citation type="submission" date="2021-02" db="EMBL/GenBank/DDBJ databases">
        <authorList>
            <person name="Nieuwenhuis M."/>
            <person name="Van De Peppel L.J.J."/>
        </authorList>
    </citation>
    <scope>NUCLEOTIDE SEQUENCE</scope>
    <source>
        <strain evidence="11">D49</strain>
    </source>
</reference>